<proteinExistence type="predicted"/>
<dbReference type="OrthoDB" id="2375193at2"/>
<evidence type="ECO:0000313" key="1">
    <source>
        <dbReference type="EMBL" id="UNO50311.1"/>
    </source>
</evidence>
<dbReference type="PANTHER" id="PTHR43130">
    <property type="entry name" value="ARAC-FAMILY TRANSCRIPTIONAL REGULATOR"/>
    <property type="match status" value="1"/>
</dbReference>
<name>T0BL12_ALIAG</name>
<dbReference type="PANTHER" id="PTHR43130:SF3">
    <property type="entry name" value="HTH-TYPE TRANSCRIPTIONAL REGULATOR RV1931C"/>
    <property type="match status" value="1"/>
</dbReference>
<organism evidence="1 2">
    <name type="scientific">Alicyclobacillus acidoterrestris (strain ATCC 49025 / DSM 3922 / CIP 106132 / NCIMB 13137 / GD3B)</name>
    <dbReference type="NCBI Taxonomy" id="1356854"/>
    <lineage>
        <taxon>Bacteria</taxon>
        <taxon>Bacillati</taxon>
        <taxon>Bacillota</taxon>
        <taxon>Bacilli</taxon>
        <taxon>Bacillales</taxon>
        <taxon>Alicyclobacillaceae</taxon>
        <taxon>Alicyclobacillus</taxon>
    </lineage>
</organism>
<dbReference type="eggNOG" id="COG0693">
    <property type="taxonomic scope" value="Bacteria"/>
</dbReference>
<dbReference type="AlphaFoldDB" id="T0BL12"/>
<keyword evidence="2" id="KW-1185">Reference proteome</keyword>
<dbReference type="Proteomes" id="UP000829401">
    <property type="component" value="Chromosome"/>
</dbReference>
<dbReference type="Gene3D" id="3.40.50.880">
    <property type="match status" value="1"/>
</dbReference>
<dbReference type="InterPro" id="IPR029062">
    <property type="entry name" value="Class_I_gatase-like"/>
</dbReference>
<dbReference type="KEGG" id="aaco:K1I37_07505"/>
<dbReference type="Pfam" id="PF01965">
    <property type="entry name" value="DJ-1_PfpI"/>
    <property type="match status" value="1"/>
</dbReference>
<dbReference type="STRING" id="1356854.N007_10575"/>
<gene>
    <name evidence="1" type="ORF">K1I37_07505</name>
</gene>
<accession>A0A9E6ZM96</accession>
<dbReference type="InterPro" id="IPR002818">
    <property type="entry name" value="DJ-1/PfpI"/>
</dbReference>
<dbReference type="EMBL" id="CP080467">
    <property type="protein sequence ID" value="UNO50311.1"/>
    <property type="molecule type" value="Genomic_DNA"/>
</dbReference>
<dbReference type="GO" id="GO:0006355">
    <property type="term" value="P:regulation of DNA-templated transcription"/>
    <property type="evidence" value="ECO:0007669"/>
    <property type="project" value="TreeGrafter"/>
</dbReference>
<accession>T0BL12</accession>
<evidence type="ECO:0000313" key="2">
    <source>
        <dbReference type="Proteomes" id="UP000829401"/>
    </source>
</evidence>
<protein>
    <submittedName>
        <fullName evidence="1">DJ-1/PfpI family protein</fullName>
    </submittedName>
</protein>
<dbReference type="InterPro" id="IPR052158">
    <property type="entry name" value="INH-QAR"/>
</dbReference>
<dbReference type="RefSeq" id="WP_021297168.1">
    <property type="nucleotide sequence ID" value="NZ_AURB01000145.1"/>
</dbReference>
<dbReference type="SUPFAM" id="SSF52317">
    <property type="entry name" value="Class I glutamine amidotransferase-like"/>
    <property type="match status" value="1"/>
</dbReference>
<sequence length="171" mass="18594">MYKVGLVALPQFSVAGVSSLLQSGQERAWRLRVFSLEEQSVTTAEGLHVMADATMQDTSPLDLQLLIIPGGHYPPQTWSDIRLHRFLRQYDGQRRWIAASTEGVVCIAAAGLLGGTSYSAPIHVAHTYAHVLRHAIHQQSPVTVDGNVISSDGSNPGAFANVVIQRVELQL</sequence>
<reference evidence="2" key="1">
    <citation type="journal article" date="2022" name="G3 (Bethesda)">
        <title>Unveiling the complete genome sequence of Alicyclobacillus acidoterrestris DSM 3922T, a taint-producing strain.</title>
        <authorList>
            <person name="Leonardo I.C."/>
            <person name="Barreto Crespo M.T."/>
            <person name="Gaspar F.B."/>
        </authorList>
    </citation>
    <scope>NUCLEOTIDE SEQUENCE [LARGE SCALE GENOMIC DNA]</scope>
    <source>
        <strain evidence="2">DSM 3922</strain>
    </source>
</reference>